<evidence type="ECO:0000313" key="3">
    <source>
        <dbReference type="EMBL" id="TQL69074.1"/>
    </source>
</evidence>
<protein>
    <submittedName>
        <fullName evidence="3">Uncharacterized protein</fullName>
    </submittedName>
</protein>
<keyword evidence="1" id="KW-0175">Coiled coil</keyword>
<feature type="transmembrane region" description="Helical" evidence="2">
    <location>
        <begin position="156"/>
        <end position="177"/>
    </location>
</feature>
<feature type="coiled-coil region" evidence="1">
    <location>
        <begin position="118"/>
        <end position="148"/>
    </location>
</feature>
<keyword evidence="4" id="KW-1185">Reference proteome</keyword>
<evidence type="ECO:0000313" key="4">
    <source>
        <dbReference type="Proteomes" id="UP000320209"/>
    </source>
</evidence>
<organism evidence="3 4">
    <name type="scientific">Nocardioides albertanoniae</name>
    <dbReference type="NCBI Taxonomy" id="1175486"/>
    <lineage>
        <taxon>Bacteria</taxon>
        <taxon>Bacillati</taxon>
        <taxon>Actinomycetota</taxon>
        <taxon>Actinomycetes</taxon>
        <taxon>Propionibacteriales</taxon>
        <taxon>Nocardioidaceae</taxon>
        <taxon>Nocardioides</taxon>
    </lineage>
</organism>
<comment type="caution">
    <text evidence="3">The sequence shown here is derived from an EMBL/GenBank/DDBJ whole genome shotgun (WGS) entry which is preliminary data.</text>
</comment>
<reference evidence="3 4" key="1">
    <citation type="submission" date="2019-06" db="EMBL/GenBank/DDBJ databases">
        <title>Sequencing the genomes of 1000 actinobacteria strains.</title>
        <authorList>
            <person name="Klenk H.-P."/>
        </authorList>
    </citation>
    <scope>NUCLEOTIDE SEQUENCE [LARGE SCALE GENOMIC DNA]</scope>
    <source>
        <strain evidence="3 4">DSM 25218</strain>
    </source>
</reference>
<accession>A0A543A8Z8</accession>
<keyword evidence="2" id="KW-0472">Membrane</keyword>
<evidence type="ECO:0000256" key="2">
    <source>
        <dbReference type="SAM" id="Phobius"/>
    </source>
</evidence>
<keyword evidence="2" id="KW-1133">Transmembrane helix</keyword>
<name>A0A543A8Z8_9ACTN</name>
<gene>
    <name evidence="3" type="ORF">FB381_2975</name>
</gene>
<evidence type="ECO:0000256" key="1">
    <source>
        <dbReference type="SAM" id="Coils"/>
    </source>
</evidence>
<dbReference type="Proteomes" id="UP000320209">
    <property type="component" value="Unassembled WGS sequence"/>
</dbReference>
<proteinExistence type="predicted"/>
<sequence length="178" mass="18585">MTENLYQGYLGALDRLAVAVSDAPRARGAAEAAARDQAEAIDRRHRADTERVAEHLARAKSSYRRAAGALDAEDLADLGIRLPATVAPIAGAVGPLAEAEHDQDRAVVSLAGAIGDHRVRTANQAEAARDAADALEARRAALEAARNQPPPRTLNAGLIAVAAGIVLLLLIVIIIVVM</sequence>
<dbReference type="AlphaFoldDB" id="A0A543A8Z8"/>
<dbReference type="EMBL" id="VFOV01000001">
    <property type="protein sequence ID" value="TQL69074.1"/>
    <property type="molecule type" value="Genomic_DNA"/>
</dbReference>
<keyword evidence="2" id="KW-0812">Transmembrane</keyword>